<evidence type="ECO:0000313" key="4">
    <source>
        <dbReference type="EMBL" id="KGK10088.1"/>
    </source>
</evidence>
<feature type="signal peptide" evidence="2">
    <location>
        <begin position="1"/>
        <end position="20"/>
    </location>
</feature>
<dbReference type="RefSeq" id="WP_039422720.1">
    <property type="nucleotide sequence ID" value="NZ_CP051121.1"/>
</dbReference>
<dbReference type="EMBL" id="JMCG01000001">
    <property type="protein sequence ID" value="KGK10088.1"/>
    <property type="molecule type" value="Genomic_DNA"/>
</dbReference>
<dbReference type="STRING" id="29495.EA26_01675"/>
<evidence type="ECO:0000256" key="1">
    <source>
        <dbReference type="ARBA" id="ARBA00022729"/>
    </source>
</evidence>
<gene>
    <name evidence="4" type="ORF">EA26_01675</name>
</gene>
<proteinExistence type="predicted"/>
<sequence length="167" mass="18084">MKQKILILTLLASTSMAANADSILYGGVTGGSAHYGENFGNDFLYGVRIGSGILPFLDVEAGYMNLGQGENSGTTVDTSTKFVAIKPTFTLPMVDIYARAGLHQWDTDAKYLSLTSSDDGTDAMFGVGFDYFISDYFSIGASYTRYNIDDGEIDGYELNATFHLDLL</sequence>
<dbReference type="Gene3D" id="2.40.160.20">
    <property type="match status" value="1"/>
</dbReference>
<feature type="domain" description="Outer membrane protein beta-barrel" evidence="3">
    <location>
        <begin position="7"/>
        <end position="161"/>
    </location>
</feature>
<accession>A0A099MIW6</accession>
<feature type="chain" id="PRO_5001951059" description="Outer membrane protein beta-barrel domain-containing protein" evidence="2">
    <location>
        <begin position="21"/>
        <end position="167"/>
    </location>
</feature>
<dbReference type="Pfam" id="PF13505">
    <property type="entry name" value="OMP_b-brl"/>
    <property type="match status" value="1"/>
</dbReference>
<name>A0A099MIW6_9VIBR</name>
<keyword evidence="5" id="KW-1185">Reference proteome</keyword>
<dbReference type="AlphaFoldDB" id="A0A099MIW6"/>
<dbReference type="InterPro" id="IPR027385">
    <property type="entry name" value="Beta-barrel_OMP"/>
</dbReference>
<dbReference type="Proteomes" id="UP000029994">
    <property type="component" value="Unassembled WGS sequence"/>
</dbReference>
<dbReference type="InterPro" id="IPR011250">
    <property type="entry name" value="OMP/PagP_B-barrel"/>
</dbReference>
<organism evidence="4 5">
    <name type="scientific">Vibrio navarrensis</name>
    <dbReference type="NCBI Taxonomy" id="29495"/>
    <lineage>
        <taxon>Bacteria</taxon>
        <taxon>Pseudomonadati</taxon>
        <taxon>Pseudomonadota</taxon>
        <taxon>Gammaproteobacteria</taxon>
        <taxon>Vibrionales</taxon>
        <taxon>Vibrionaceae</taxon>
        <taxon>Vibrio</taxon>
    </lineage>
</organism>
<dbReference type="SUPFAM" id="SSF56925">
    <property type="entry name" value="OMPA-like"/>
    <property type="match status" value="1"/>
</dbReference>
<protein>
    <recommendedName>
        <fullName evidence="3">Outer membrane protein beta-barrel domain-containing protein</fullName>
    </recommendedName>
</protein>
<dbReference type="GeneID" id="43681924"/>
<dbReference type="eggNOG" id="COG3637">
    <property type="taxonomic scope" value="Bacteria"/>
</dbReference>
<keyword evidence="1 2" id="KW-0732">Signal</keyword>
<comment type="caution">
    <text evidence="4">The sequence shown here is derived from an EMBL/GenBank/DDBJ whole genome shotgun (WGS) entry which is preliminary data.</text>
</comment>
<evidence type="ECO:0000313" key="5">
    <source>
        <dbReference type="Proteomes" id="UP000029994"/>
    </source>
</evidence>
<evidence type="ECO:0000256" key="2">
    <source>
        <dbReference type="SAM" id="SignalP"/>
    </source>
</evidence>
<reference evidence="4 5" key="1">
    <citation type="submission" date="2014-04" db="EMBL/GenBank/DDBJ databases">
        <title>Genome sequencing of Vibrio navarrensis strains.</title>
        <authorList>
            <person name="Gladney L.M."/>
            <person name="Katz L.S."/>
            <person name="Marino-Ramirez L."/>
            <person name="Jordan I.K."/>
        </authorList>
    </citation>
    <scope>NUCLEOTIDE SEQUENCE [LARGE SCALE GENOMIC DNA]</scope>
    <source>
        <strain evidence="4 5">ATCC 51183</strain>
    </source>
</reference>
<evidence type="ECO:0000259" key="3">
    <source>
        <dbReference type="Pfam" id="PF13505"/>
    </source>
</evidence>